<evidence type="ECO:0000313" key="2">
    <source>
        <dbReference type="EMBL" id="KAJ2851968.1"/>
    </source>
</evidence>
<comment type="caution">
    <text evidence="2">The sequence shown here is derived from an EMBL/GenBank/DDBJ whole genome shotgun (WGS) entry which is preliminary data.</text>
</comment>
<evidence type="ECO:0000313" key="3">
    <source>
        <dbReference type="Proteomes" id="UP001139887"/>
    </source>
</evidence>
<dbReference type="AlphaFoldDB" id="A0A9W8II84"/>
<keyword evidence="3" id="KW-1185">Reference proteome</keyword>
<reference evidence="2" key="1">
    <citation type="submission" date="2022-07" db="EMBL/GenBank/DDBJ databases">
        <title>Phylogenomic reconstructions and comparative analyses of Kickxellomycotina fungi.</title>
        <authorList>
            <person name="Reynolds N.K."/>
            <person name="Stajich J.E."/>
            <person name="Barry K."/>
            <person name="Grigoriev I.V."/>
            <person name="Crous P."/>
            <person name="Smith M.E."/>
        </authorList>
    </citation>
    <scope>NUCLEOTIDE SEQUENCE</scope>
    <source>
        <strain evidence="2">NRRL 1566</strain>
    </source>
</reference>
<proteinExistence type="predicted"/>
<evidence type="ECO:0008006" key="4">
    <source>
        <dbReference type="Google" id="ProtNLM"/>
    </source>
</evidence>
<protein>
    <recommendedName>
        <fullName evidence="4">Ubiquitin-like domain-containing protein</fullName>
    </recommendedName>
</protein>
<feature type="region of interest" description="Disordered" evidence="1">
    <location>
        <begin position="133"/>
        <end position="153"/>
    </location>
</feature>
<dbReference type="Proteomes" id="UP001139887">
    <property type="component" value="Unassembled WGS sequence"/>
</dbReference>
<accession>A0A9W8II84</accession>
<gene>
    <name evidence="2" type="ORF">IWW36_000741</name>
</gene>
<evidence type="ECO:0000256" key="1">
    <source>
        <dbReference type="SAM" id="MobiDB-lite"/>
    </source>
</evidence>
<dbReference type="OrthoDB" id="74813at2759"/>
<organism evidence="2 3">
    <name type="scientific">Coemansia brasiliensis</name>
    <dbReference type="NCBI Taxonomy" id="2650707"/>
    <lineage>
        <taxon>Eukaryota</taxon>
        <taxon>Fungi</taxon>
        <taxon>Fungi incertae sedis</taxon>
        <taxon>Zoopagomycota</taxon>
        <taxon>Kickxellomycotina</taxon>
        <taxon>Kickxellomycetes</taxon>
        <taxon>Kickxellales</taxon>
        <taxon>Kickxellaceae</taxon>
        <taxon>Coemansia</taxon>
    </lineage>
</organism>
<sequence>MSSSEIKIKIYVKLDPPLPSRQFITVCKQRTVKELRNELKRRILTITTEPLILTLDGYELMDDDEVEDILWPMSEIHLKVADNNTPAPSSQAECLEPPCFESSKRPYAVISRKEHGDGKAKGKRTKSYLAEEIYENTQPQEQSSDSDSPDEQP</sequence>
<name>A0A9W8II84_9FUNG</name>
<dbReference type="EMBL" id="JANBUW010000007">
    <property type="protein sequence ID" value="KAJ2851968.1"/>
    <property type="molecule type" value="Genomic_DNA"/>
</dbReference>